<dbReference type="Proteomes" id="UP000692954">
    <property type="component" value="Unassembled WGS sequence"/>
</dbReference>
<keyword evidence="2" id="KW-1185">Reference proteome</keyword>
<evidence type="ECO:0000313" key="2">
    <source>
        <dbReference type="Proteomes" id="UP000692954"/>
    </source>
</evidence>
<reference evidence="1" key="1">
    <citation type="submission" date="2021-01" db="EMBL/GenBank/DDBJ databases">
        <authorList>
            <consortium name="Genoscope - CEA"/>
            <person name="William W."/>
        </authorList>
    </citation>
    <scope>NUCLEOTIDE SEQUENCE</scope>
</reference>
<comment type="caution">
    <text evidence="1">The sequence shown here is derived from an EMBL/GenBank/DDBJ whole genome shotgun (WGS) entry which is preliminary data.</text>
</comment>
<gene>
    <name evidence="1" type="ORF">PSON_ATCC_30995.1.T0350056</name>
</gene>
<sequence>MMYLSQELDMIHLLTDQKHLPLSNLPNINKNQEQNQKRLYVQKILLKGQELVEQIRRNIRKREVIKKFRVTIPDKEIIRKLWNKHCIIQRSIWVLLIERGIQKVLENDYFKLSQERSWNFCYCNYYEGDFIKELKIEIVVIKELNHYFNQEYIVLLSTPTYFKIDLRYLKSCVKYQSYSF</sequence>
<accession>A0A8S1MIQ1</accession>
<organism evidence="1 2">
    <name type="scientific">Paramecium sonneborni</name>
    <dbReference type="NCBI Taxonomy" id="65129"/>
    <lineage>
        <taxon>Eukaryota</taxon>
        <taxon>Sar</taxon>
        <taxon>Alveolata</taxon>
        <taxon>Ciliophora</taxon>
        <taxon>Intramacronucleata</taxon>
        <taxon>Oligohymenophorea</taxon>
        <taxon>Peniculida</taxon>
        <taxon>Parameciidae</taxon>
        <taxon>Paramecium</taxon>
    </lineage>
</organism>
<proteinExistence type="predicted"/>
<evidence type="ECO:0000313" key="1">
    <source>
        <dbReference type="EMBL" id="CAD8076596.1"/>
    </source>
</evidence>
<dbReference type="EMBL" id="CAJJDN010000035">
    <property type="protein sequence ID" value="CAD8076596.1"/>
    <property type="molecule type" value="Genomic_DNA"/>
</dbReference>
<protein>
    <submittedName>
        <fullName evidence="1">Uncharacterized protein</fullName>
    </submittedName>
</protein>
<name>A0A8S1MIQ1_9CILI</name>
<dbReference type="AlphaFoldDB" id="A0A8S1MIQ1"/>